<proteinExistence type="predicted"/>
<dbReference type="InterPro" id="IPR028919">
    <property type="entry name" value="Viral_movement"/>
</dbReference>
<evidence type="ECO:0000313" key="2">
    <source>
        <dbReference type="Proteomes" id="UP000824469"/>
    </source>
</evidence>
<gene>
    <name evidence="1" type="ORF">KI387_027680</name>
</gene>
<evidence type="ECO:0000313" key="1">
    <source>
        <dbReference type="EMBL" id="KAH9312645.1"/>
    </source>
</evidence>
<organism evidence="1 2">
    <name type="scientific">Taxus chinensis</name>
    <name type="common">Chinese yew</name>
    <name type="synonym">Taxus wallichiana var. chinensis</name>
    <dbReference type="NCBI Taxonomy" id="29808"/>
    <lineage>
        <taxon>Eukaryota</taxon>
        <taxon>Viridiplantae</taxon>
        <taxon>Streptophyta</taxon>
        <taxon>Embryophyta</taxon>
        <taxon>Tracheophyta</taxon>
        <taxon>Spermatophyta</taxon>
        <taxon>Pinopsida</taxon>
        <taxon>Pinidae</taxon>
        <taxon>Conifers II</taxon>
        <taxon>Cupressales</taxon>
        <taxon>Taxaceae</taxon>
        <taxon>Taxus</taxon>
    </lineage>
</organism>
<name>A0AA38FZH3_TAXCH</name>
<accession>A0AA38FZH3</accession>
<feature type="non-terminal residue" evidence="1">
    <location>
        <position position="1"/>
    </location>
</feature>
<feature type="non-terminal residue" evidence="1">
    <location>
        <position position="263"/>
    </location>
</feature>
<dbReference type="Proteomes" id="UP000824469">
    <property type="component" value="Unassembled WGS sequence"/>
</dbReference>
<dbReference type="AlphaFoldDB" id="A0AA38FZH3"/>
<dbReference type="EMBL" id="JAHRHJ020000006">
    <property type="protein sequence ID" value="KAH9312645.1"/>
    <property type="molecule type" value="Genomic_DNA"/>
</dbReference>
<reference evidence="1 2" key="1">
    <citation type="journal article" date="2021" name="Nat. Plants">
        <title>The Taxus genome provides insights into paclitaxel biosynthesis.</title>
        <authorList>
            <person name="Xiong X."/>
            <person name="Gou J."/>
            <person name="Liao Q."/>
            <person name="Li Y."/>
            <person name="Zhou Q."/>
            <person name="Bi G."/>
            <person name="Li C."/>
            <person name="Du R."/>
            <person name="Wang X."/>
            <person name="Sun T."/>
            <person name="Guo L."/>
            <person name="Liang H."/>
            <person name="Lu P."/>
            <person name="Wu Y."/>
            <person name="Zhang Z."/>
            <person name="Ro D.K."/>
            <person name="Shang Y."/>
            <person name="Huang S."/>
            <person name="Yan J."/>
        </authorList>
    </citation>
    <scope>NUCLEOTIDE SEQUENCE [LARGE SCALE GENOMIC DNA]</scope>
    <source>
        <strain evidence="1">Ta-2019</strain>
    </source>
</reference>
<sequence>TSLSNGPIHFNVFPNYPVSIQTDNLLDQVLKLHLQTTGLNMKPGSSPLAIFYRIIFHLTNTAHPAIKHGPSQGSSVVMHASLTAQKIEPEVTLQKAKSVLNRVNVSMDTKEASSSQNDNDFPVAKDFEIYTEDRKQRRQYWYQRQLDSKIEQSESARMMNWNNKATRAIQDQVLSQNEKLKRMQDTLKAIELHQRGDIHSAVSLLNKKVDSLSTNMQQLTTNLQHVPDQVSNSLQSQIQQSIHVVSEGSEKKVIDSIQTVNEK</sequence>
<comment type="caution">
    <text evidence="1">The sequence shown here is derived from an EMBL/GenBank/DDBJ whole genome shotgun (WGS) entry which is preliminary data.</text>
</comment>
<dbReference type="Pfam" id="PF01107">
    <property type="entry name" value="MP"/>
    <property type="match status" value="1"/>
</dbReference>
<protein>
    <submittedName>
        <fullName evidence="1">Uncharacterized protein</fullName>
    </submittedName>
</protein>
<keyword evidence="2" id="KW-1185">Reference proteome</keyword>